<keyword evidence="1" id="KW-1133">Transmembrane helix</keyword>
<dbReference type="RefSeq" id="XP_040770335.1">
    <property type="nucleotide sequence ID" value="XM_040901463.1"/>
</dbReference>
<keyword evidence="1" id="KW-0472">Membrane</keyword>
<evidence type="ECO:0000313" key="4">
    <source>
        <dbReference type="Proteomes" id="UP000076871"/>
    </source>
</evidence>
<keyword evidence="4" id="KW-1185">Reference proteome</keyword>
<dbReference type="EMBL" id="KV427605">
    <property type="protein sequence ID" value="KZT12825.1"/>
    <property type="molecule type" value="Genomic_DNA"/>
</dbReference>
<organism evidence="3 4">
    <name type="scientific">Laetiporus sulphureus 93-53</name>
    <dbReference type="NCBI Taxonomy" id="1314785"/>
    <lineage>
        <taxon>Eukaryota</taxon>
        <taxon>Fungi</taxon>
        <taxon>Dikarya</taxon>
        <taxon>Basidiomycota</taxon>
        <taxon>Agaricomycotina</taxon>
        <taxon>Agaricomycetes</taxon>
        <taxon>Polyporales</taxon>
        <taxon>Laetiporus</taxon>
    </lineage>
</organism>
<dbReference type="PANTHER" id="PTHR40465">
    <property type="entry name" value="CHROMOSOME 1, WHOLE GENOME SHOTGUN SEQUENCE"/>
    <property type="match status" value="1"/>
</dbReference>
<dbReference type="AlphaFoldDB" id="A0A165IAY1"/>
<dbReference type="Proteomes" id="UP000076871">
    <property type="component" value="Unassembled WGS sequence"/>
</dbReference>
<dbReference type="GeneID" id="63818495"/>
<dbReference type="InParanoid" id="A0A165IAY1"/>
<dbReference type="Pfam" id="PF20152">
    <property type="entry name" value="DUF6534"/>
    <property type="match status" value="1"/>
</dbReference>
<accession>A0A165IAY1</accession>
<dbReference type="PANTHER" id="PTHR40465:SF1">
    <property type="entry name" value="DUF6534 DOMAIN-CONTAINING PROTEIN"/>
    <property type="match status" value="1"/>
</dbReference>
<sequence length="352" mass="39163">MTGPNLHLNDSIGSLFIGVIFAVILYGLGCAQTMYYASWYGKDHMWIKSLVWFAFLRLLDTVRTILDIVVAWGYTVQSHGNPAGLTTLVISFYAEFFLNSVTVLIVQLYFIYSIWMLLKEGEKRFRAPLTVAAILLALLSFSGGCGIIYRANLDHAITAVIRNVKIPASIASVIAVVTDVYITVSLCMVLSSKRTGLKRTEYFISTLIGYAVRRGFFTALVQALHFLTYITTLKQDSLYWMIFHFPASKIYVNAMLAVLNVRKTIRENAEANVYEYGTDMQMHVVSTSAGSTKLTGSSERSKALASQSTPQARIMLTREVIQDDGRVVDISAGALRDEESLIPDAKLYALSH</sequence>
<feature type="transmembrane region" description="Helical" evidence="1">
    <location>
        <begin position="50"/>
        <end position="76"/>
    </location>
</feature>
<evidence type="ECO:0000256" key="1">
    <source>
        <dbReference type="SAM" id="Phobius"/>
    </source>
</evidence>
<feature type="transmembrane region" description="Helical" evidence="1">
    <location>
        <begin position="238"/>
        <end position="259"/>
    </location>
</feature>
<feature type="transmembrane region" description="Helical" evidence="1">
    <location>
        <begin position="129"/>
        <end position="149"/>
    </location>
</feature>
<feature type="domain" description="DUF6534" evidence="2">
    <location>
        <begin position="175"/>
        <end position="263"/>
    </location>
</feature>
<proteinExistence type="predicted"/>
<evidence type="ECO:0000259" key="2">
    <source>
        <dbReference type="Pfam" id="PF20152"/>
    </source>
</evidence>
<dbReference type="OrthoDB" id="3270417at2759"/>
<feature type="transmembrane region" description="Helical" evidence="1">
    <location>
        <begin position="202"/>
        <end position="226"/>
    </location>
</feature>
<dbReference type="STRING" id="1314785.A0A165IAY1"/>
<feature type="transmembrane region" description="Helical" evidence="1">
    <location>
        <begin position="96"/>
        <end position="117"/>
    </location>
</feature>
<reference evidence="3 4" key="1">
    <citation type="journal article" date="2016" name="Mol. Biol. Evol.">
        <title>Comparative Genomics of Early-Diverging Mushroom-Forming Fungi Provides Insights into the Origins of Lignocellulose Decay Capabilities.</title>
        <authorList>
            <person name="Nagy L.G."/>
            <person name="Riley R."/>
            <person name="Tritt A."/>
            <person name="Adam C."/>
            <person name="Daum C."/>
            <person name="Floudas D."/>
            <person name="Sun H."/>
            <person name="Yadav J.S."/>
            <person name="Pangilinan J."/>
            <person name="Larsson K.H."/>
            <person name="Matsuura K."/>
            <person name="Barry K."/>
            <person name="Labutti K."/>
            <person name="Kuo R."/>
            <person name="Ohm R.A."/>
            <person name="Bhattacharya S.S."/>
            <person name="Shirouzu T."/>
            <person name="Yoshinaga Y."/>
            <person name="Martin F.M."/>
            <person name="Grigoriev I.V."/>
            <person name="Hibbett D.S."/>
        </authorList>
    </citation>
    <scope>NUCLEOTIDE SEQUENCE [LARGE SCALE GENOMIC DNA]</scope>
    <source>
        <strain evidence="3 4">93-53</strain>
    </source>
</reference>
<feature type="transmembrane region" description="Helical" evidence="1">
    <location>
        <begin position="169"/>
        <end position="190"/>
    </location>
</feature>
<gene>
    <name evidence="3" type="ORF">LAESUDRAFT_17824</name>
</gene>
<evidence type="ECO:0000313" key="3">
    <source>
        <dbReference type="EMBL" id="KZT12825.1"/>
    </source>
</evidence>
<keyword evidence="1" id="KW-0812">Transmembrane</keyword>
<feature type="transmembrane region" description="Helical" evidence="1">
    <location>
        <begin position="12"/>
        <end position="38"/>
    </location>
</feature>
<protein>
    <recommendedName>
        <fullName evidence="2">DUF6534 domain-containing protein</fullName>
    </recommendedName>
</protein>
<name>A0A165IAY1_9APHY</name>
<dbReference type="InterPro" id="IPR045339">
    <property type="entry name" value="DUF6534"/>
</dbReference>